<dbReference type="InterPro" id="IPR012337">
    <property type="entry name" value="RNaseH-like_sf"/>
</dbReference>
<gene>
    <name evidence="10" type="ORF">PR048_001714</name>
</gene>
<keyword evidence="5" id="KW-0460">Magnesium</keyword>
<sequence>MIKSSISNLQDFSIVKVHATNPHSTNSNVKLMTKSECWLARHAISAARPGSAFESSVNIRSWQLLGRLRITRDPGGHQDQPAAGLDPGYHVWCRCLVWRLLAASVISSNEFLVALVEKVLAVEELVYSLSRVRFPDFDRLEGEQDMNWGKKDAKAQRYIVTMIDKGNIQFIMSCDSAKGIFDKLCSIYERDSSRNKSSLLQNFFNYKMDKVPSGLFDLQNLSMKLKSVGHTVDNERMMAERLNRMLMEKTRALLFDSGLEKELWEEALHTATYLLNRSPSATVDTTPAELWYGKRQDLSNLKLFGSLAYGKKIEARKTRQEM</sequence>
<reference evidence="10 11" key="1">
    <citation type="submission" date="2023-02" db="EMBL/GenBank/DDBJ databases">
        <title>LHISI_Scaffold_Assembly.</title>
        <authorList>
            <person name="Stuart O.P."/>
            <person name="Cleave R."/>
            <person name="Magrath M.J.L."/>
            <person name="Mikheyev A.S."/>
        </authorList>
    </citation>
    <scope>NUCLEOTIDE SEQUENCE [LARGE SCALE GENOMIC DNA]</scope>
    <source>
        <strain evidence="10">Daus_M_001</strain>
        <tissue evidence="10">Leg muscle</tissue>
    </source>
</reference>
<keyword evidence="2" id="KW-0479">Metal-binding</keyword>
<protein>
    <submittedName>
        <fullName evidence="10">Uncharacterized protein</fullName>
    </submittedName>
</protein>
<keyword evidence="6" id="KW-0229">DNA integration</keyword>
<dbReference type="EMBL" id="JARBHB010000001">
    <property type="protein sequence ID" value="KAJ8896370.1"/>
    <property type="molecule type" value="Genomic_DNA"/>
</dbReference>
<dbReference type="SUPFAM" id="SSF53098">
    <property type="entry name" value="Ribonuclease H-like"/>
    <property type="match status" value="1"/>
</dbReference>
<keyword evidence="11" id="KW-1185">Reference proteome</keyword>
<proteinExistence type="predicted"/>
<evidence type="ECO:0000256" key="3">
    <source>
        <dbReference type="ARBA" id="ARBA00022759"/>
    </source>
</evidence>
<accession>A0ABQ9II47</accession>
<keyword evidence="1" id="KW-0540">Nuclease</keyword>
<keyword evidence="3" id="KW-0255">Endonuclease</keyword>
<dbReference type="PANTHER" id="PTHR42648:SF11">
    <property type="entry name" value="TRANSPOSON TY4-P GAG-POL POLYPROTEIN"/>
    <property type="match status" value="1"/>
</dbReference>
<name>A0ABQ9II47_9NEOP</name>
<evidence type="ECO:0000256" key="7">
    <source>
        <dbReference type="ARBA" id="ARBA00022918"/>
    </source>
</evidence>
<organism evidence="10 11">
    <name type="scientific">Dryococelus australis</name>
    <dbReference type="NCBI Taxonomy" id="614101"/>
    <lineage>
        <taxon>Eukaryota</taxon>
        <taxon>Metazoa</taxon>
        <taxon>Ecdysozoa</taxon>
        <taxon>Arthropoda</taxon>
        <taxon>Hexapoda</taxon>
        <taxon>Insecta</taxon>
        <taxon>Pterygota</taxon>
        <taxon>Neoptera</taxon>
        <taxon>Polyneoptera</taxon>
        <taxon>Phasmatodea</taxon>
        <taxon>Verophasmatodea</taxon>
        <taxon>Anareolatae</taxon>
        <taxon>Phasmatidae</taxon>
        <taxon>Eurycanthinae</taxon>
        <taxon>Dryococelus</taxon>
    </lineage>
</organism>
<dbReference type="InterPro" id="IPR039537">
    <property type="entry name" value="Retrotran_Ty1/copia-like"/>
</dbReference>
<evidence type="ECO:0000256" key="4">
    <source>
        <dbReference type="ARBA" id="ARBA00022801"/>
    </source>
</evidence>
<evidence type="ECO:0000256" key="8">
    <source>
        <dbReference type="ARBA" id="ARBA00022932"/>
    </source>
</evidence>
<dbReference type="Pfam" id="PF14223">
    <property type="entry name" value="Retrotran_gag_2"/>
    <property type="match status" value="1"/>
</dbReference>
<evidence type="ECO:0000256" key="5">
    <source>
        <dbReference type="ARBA" id="ARBA00022842"/>
    </source>
</evidence>
<evidence type="ECO:0000256" key="6">
    <source>
        <dbReference type="ARBA" id="ARBA00022908"/>
    </source>
</evidence>
<dbReference type="Proteomes" id="UP001159363">
    <property type="component" value="Chromosome 1"/>
</dbReference>
<comment type="caution">
    <text evidence="10">The sequence shown here is derived from an EMBL/GenBank/DDBJ whole genome shotgun (WGS) entry which is preliminary data.</text>
</comment>
<keyword evidence="8" id="KW-0808">Transferase</keyword>
<evidence type="ECO:0000256" key="2">
    <source>
        <dbReference type="ARBA" id="ARBA00022723"/>
    </source>
</evidence>
<evidence type="ECO:0000256" key="9">
    <source>
        <dbReference type="ARBA" id="ARBA00023172"/>
    </source>
</evidence>
<keyword evidence="9" id="KW-0233">DNA recombination</keyword>
<keyword evidence="7" id="KW-0695">RNA-directed DNA polymerase</keyword>
<evidence type="ECO:0000313" key="10">
    <source>
        <dbReference type="EMBL" id="KAJ8896370.1"/>
    </source>
</evidence>
<evidence type="ECO:0000313" key="11">
    <source>
        <dbReference type="Proteomes" id="UP001159363"/>
    </source>
</evidence>
<dbReference type="PANTHER" id="PTHR42648">
    <property type="entry name" value="TRANSPOSASE, PUTATIVE-RELATED"/>
    <property type="match status" value="1"/>
</dbReference>
<evidence type="ECO:0000256" key="1">
    <source>
        <dbReference type="ARBA" id="ARBA00022722"/>
    </source>
</evidence>
<keyword evidence="4" id="KW-0378">Hydrolase</keyword>
<dbReference type="Gene3D" id="3.30.420.10">
    <property type="entry name" value="Ribonuclease H-like superfamily/Ribonuclease H"/>
    <property type="match status" value="1"/>
</dbReference>
<keyword evidence="8" id="KW-0239">DNA-directed DNA polymerase</keyword>
<dbReference type="InterPro" id="IPR036397">
    <property type="entry name" value="RNaseH_sf"/>
</dbReference>
<keyword evidence="8" id="KW-0548">Nucleotidyltransferase</keyword>